<feature type="transmembrane region" description="Helical" evidence="1">
    <location>
        <begin position="143"/>
        <end position="161"/>
    </location>
</feature>
<dbReference type="OrthoDB" id="1550598at2"/>
<feature type="transmembrane region" description="Helical" evidence="1">
    <location>
        <begin position="45"/>
        <end position="65"/>
    </location>
</feature>
<evidence type="ECO:0000256" key="1">
    <source>
        <dbReference type="SAM" id="Phobius"/>
    </source>
</evidence>
<reference evidence="2 3" key="1">
    <citation type="submission" date="2018-02" db="EMBL/GenBank/DDBJ databases">
        <title>Whole genome sequencing of endophytic bacterium.</title>
        <authorList>
            <person name="Eedara R."/>
            <person name="Podile A.R."/>
        </authorList>
    </citation>
    <scope>NUCLEOTIDE SEQUENCE [LARGE SCALE GENOMIC DNA]</scope>
    <source>
        <strain evidence="2 3">RP1T</strain>
    </source>
</reference>
<keyword evidence="1" id="KW-0472">Membrane</keyword>
<feature type="transmembrane region" description="Helical" evidence="1">
    <location>
        <begin position="20"/>
        <end position="39"/>
    </location>
</feature>
<evidence type="ECO:0000313" key="3">
    <source>
        <dbReference type="Proteomes" id="UP000237682"/>
    </source>
</evidence>
<organism evidence="2 3">
    <name type="scientific">Labrys okinawensis</name>
    <dbReference type="NCBI Taxonomy" id="346911"/>
    <lineage>
        <taxon>Bacteria</taxon>
        <taxon>Pseudomonadati</taxon>
        <taxon>Pseudomonadota</taxon>
        <taxon>Alphaproteobacteria</taxon>
        <taxon>Hyphomicrobiales</taxon>
        <taxon>Xanthobacteraceae</taxon>
        <taxon>Labrys</taxon>
    </lineage>
</organism>
<accession>A0A2S9QCQ8</accession>
<dbReference type="Proteomes" id="UP000237682">
    <property type="component" value="Unassembled WGS sequence"/>
</dbReference>
<keyword evidence="1" id="KW-1133">Transmembrane helix</keyword>
<protein>
    <submittedName>
        <fullName evidence="2">DUF817 domain-containing protein</fullName>
    </submittedName>
</protein>
<proteinExistence type="predicted"/>
<gene>
    <name evidence="2" type="ORF">C5L14_10795</name>
</gene>
<feature type="transmembrane region" description="Helical" evidence="1">
    <location>
        <begin position="192"/>
        <end position="208"/>
    </location>
</feature>
<feature type="transmembrane region" description="Helical" evidence="1">
    <location>
        <begin position="109"/>
        <end position="131"/>
    </location>
</feature>
<dbReference type="Pfam" id="PF05675">
    <property type="entry name" value="DUF817"/>
    <property type="match status" value="1"/>
</dbReference>
<sequence length="270" mass="30753">MAMLRLFLREFWLFGLKQAWACLFGGSFLALILATRLYYPEGAWLSRYDFLCFAALGIQGLLLALKLETWEEAAVIAVFHVVGTIMEIYKTQAGSWAYPEPSLLRIGEVPLFSGFMYSAVGSYIARAARLFDFRYNSYPRMRWTILLAALIYVNFFTHHFLPDIRLGLFAAIAVLFRRTQIYFTVDREPRSMPLLLGFLLVAFFIWIAENIGSFGQVWIYPNQRHGFALVSAGKLGAWYLLMIVSFVLVSLVHRPVLLVRSPGRPAPIAG</sequence>
<comment type="caution">
    <text evidence="2">The sequence shown here is derived from an EMBL/GenBank/DDBJ whole genome shotgun (WGS) entry which is preliminary data.</text>
</comment>
<name>A0A2S9QCQ8_9HYPH</name>
<dbReference type="EMBL" id="PUEJ01000004">
    <property type="protein sequence ID" value="PRH87128.1"/>
    <property type="molecule type" value="Genomic_DNA"/>
</dbReference>
<keyword evidence="3" id="KW-1185">Reference proteome</keyword>
<dbReference type="AlphaFoldDB" id="A0A2S9QCQ8"/>
<evidence type="ECO:0000313" key="2">
    <source>
        <dbReference type="EMBL" id="PRH87128.1"/>
    </source>
</evidence>
<dbReference type="RefSeq" id="WP_105862068.1">
    <property type="nucleotide sequence ID" value="NZ_PUEJ01000004.1"/>
</dbReference>
<dbReference type="PIRSF" id="PIRSF009141">
    <property type="entry name" value="UCP009141"/>
    <property type="match status" value="1"/>
</dbReference>
<feature type="transmembrane region" description="Helical" evidence="1">
    <location>
        <begin position="228"/>
        <end position="252"/>
    </location>
</feature>
<feature type="transmembrane region" description="Helical" evidence="1">
    <location>
        <begin position="72"/>
        <end position="89"/>
    </location>
</feature>
<dbReference type="InterPro" id="IPR008535">
    <property type="entry name" value="DUF817"/>
</dbReference>
<keyword evidence="1" id="KW-0812">Transmembrane</keyword>